<feature type="coiled-coil region" evidence="8">
    <location>
        <begin position="165"/>
        <end position="199"/>
    </location>
</feature>
<dbReference type="InterPro" id="IPR004358">
    <property type="entry name" value="Sig_transdc_His_kin-like_C"/>
</dbReference>
<dbReference type="Proteomes" id="UP000326169">
    <property type="component" value="Unassembled WGS sequence"/>
</dbReference>
<dbReference type="PANTHER" id="PTHR45339:SF5">
    <property type="entry name" value="HISTIDINE KINASE"/>
    <property type="match status" value="1"/>
</dbReference>
<keyword evidence="3 7" id="KW-0597">Phosphoprotein</keyword>
<dbReference type="SUPFAM" id="SSF55874">
    <property type="entry name" value="ATPase domain of HSP90 chaperone/DNA topoisomerase II/histidine kinase"/>
    <property type="match status" value="1"/>
</dbReference>
<feature type="modified residue" description="4-aspartylphosphate" evidence="7">
    <location>
        <position position="1032"/>
    </location>
</feature>
<evidence type="ECO:0000259" key="15">
    <source>
        <dbReference type="PROSITE" id="PS50894"/>
    </source>
</evidence>
<dbReference type="NCBIfam" id="TIGR00229">
    <property type="entry name" value="sensory_box"/>
    <property type="match status" value="2"/>
</dbReference>
<proteinExistence type="predicted"/>
<evidence type="ECO:0000256" key="6">
    <source>
        <dbReference type="PROSITE-ProRule" id="PRU00110"/>
    </source>
</evidence>
<dbReference type="EC" id="2.7.13.3" evidence="2"/>
<evidence type="ECO:0000256" key="3">
    <source>
        <dbReference type="ARBA" id="ARBA00022553"/>
    </source>
</evidence>
<dbReference type="SMART" id="SM00387">
    <property type="entry name" value="HATPase_c"/>
    <property type="match status" value="1"/>
</dbReference>
<organism evidence="16 17">
    <name type="scientific">Limnospira platensis NIES-46</name>
    <dbReference type="NCBI Taxonomy" id="1236695"/>
    <lineage>
        <taxon>Bacteria</taxon>
        <taxon>Bacillati</taxon>
        <taxon>Cyanobacteriota</taxon>
        <taxon>Cyanophyceae</taxon>
        <taxon>Oscillatoriophycideae</taxon>
        <taxon>Oscillatoriales</taxon>
        <taxon>Sirenicapillariaceae</taxon>
        <taxon>Limnospira</taxon>
    </lineage>
</organism>
<feature type="transmembrane region" description="Helical" evidence="10">
    <location>
        <begin position="37"/>
        <end position="57"/>
    </location>
</feature>
<feature type="modified residue" description="4-aspartylphosphate" evidence="7">
    <location>
        <position position="882"/>
    </location>
</feature>
<feature type="modified residue" description="Phosphohistidine" evidence="6">
    <location>
        <position position="1185"/>
    </location>
</feature>
<evidence type="ECO:0000256" key="1">
    <source>
        <dbReference type="ARBA" id="ARBA00000085"/>
    </source>
</evidence>
<dbReference type="CDD" id="cd17546">
    <property type="entry name" value="REC_hyHK_CKI1_RcsC-like"/>
    <property type="match status" value="1"/>
</dbReference>
<evidence type="ECO:0000259" key="13">
    <source>
        <dbReference type="PROSITE" id="PS50112"/>
    </source>
</evidence>
<dbReference type="InterPro" id="IPR003661">
    <property type="entry name" value="HisK_dim/P_dom"/>
</dbReference>
<dbReference type="Gene3D" id="3.40.50.2300">
    <property type="match status" value="2"/>
</dbReference>
<dbReference type="Pfam" id="PF00072">
    <property type="entry name" value="Response_reg"/>
    <property type="match status" value="1"/>
</dbReference>
<feature type="domain" description="Histidine kinase" evidence="11">
    <location>
        <begin position="588"/>
        <end position="811"/>
    </location>
</feature>
<evidence type="ECO:0000256" key="10">
    <source>
        <dbReference type="SAM" id="Phobius"/>
    </source>
</evidence>
<keyword evidence="10" id="KW-0472">Membrane</keyword>
<feature type="domain" description="HPt" evidence="15">
    <location>
        <begin position="1146"/>
        <end position="1239"/>
    </location>
</feature>
<evidence type="ECO:0000256" key="5">
    <source>
        <dbReference type="ARBA" id="ARBA00023012"/>
    </source>
</evidence>
<feature type="transmembrane region" description="Helical" evidence="10">
    <location>
        <begin position="94"/>
        <end position="114"/>
    </location>
</feature>
<dbReference type="PROSITE" id="PS50113">
    <property type="entry name" value="PAC"/>
    <property type="match status" value="2"/>
</dbReference>
<feature type="domain" description="Response regulatory" evidence="12">
    <location>
        <begin position="983"/>
        <end position="1100"/>
    </location>
</feature>
<evidence type="ECO:0000313" key="16">
    <source>
        <dbReference type="EMBL" id="GCE94674.1"/>
    </source>
</evidence>
<comment type="caution">
    <text evidence="16">The sequence shown here is derived from an EMBL/GenBank/DDBJ whole genome shotgun (WGS) entry which is preliminary data.</text>
</comment>
<dbReference type="Gene3D" id="1.20.120.160">
    <property type="entry name" value="HPT domain"/>
    <property type="match status" value="1"/>
</dbReference>
<dbReference type="GeneID" id="301683562"/>
<dbReference type="PROSITE" id="PS50109">
    <property type="entry name" value="HIS_KIN"/>
    <property type="match status" value="1"/>
</dbReference>
<accession>A0A5M3T5B4</accession>
<dbReference type="InterPro" id="IPR001610">
    <property type="entry name" value="PAC"/>
</dbReference>
<dbReference type="InterPro" id="IPR013656">
    <property type="entry name" value="PAS_4"/>
</dbReference>
<dbReference type="SMART" id="SM00091">
    <property type="entry name" value="PAS"/>
    <property type="match status" value="3"/>
</dbReference>
<gene>
    <name evidence="16" type="ORF">NIES46_27330</name>
</gene>
<dbReference type="SUPFAM" id="SSF55785">
    <property type="entry name" value="PYP-like sensor domain (PAS domain)"/>
    <property type="match status" value="3"/>
</dbReference>
<dbReference type="Pfam" id="PF08448">
    <property type="entry name" value="PAS_4"/>
    <property type="match status" value="2"/>
</dbReference>
<feature type="compositionally biased region" description="Polar residues" evidence="9">
    <location>
        <begin position="1105"/>
        <end position="1124"/>
    </location>
</feature>
<keyword evidence="5" id="KW-0902">Two-component regulatory system</keyword>
<evidence type="ECO:0000256" key="2">
    <source>
        <dbReference type="ARBA" id="ARBA00012438"/>
    </source>
</evidence>
<dbReference type="Pfam" id="PF01627">
    <property type="entry name" value="Hpt"/>
    <property type="match status" value="1"/>
</dbReference>
<dbReference type="InterPro" id="IPR000014">
    <property type="entry name" value="PAS"/>
</dbReference>
<dbReference type="InterPro" id="IPR003594">
    <property type="entry name" value="HATPase_dom"/>
</dbReference>
<evidence type="ECO:0000259" key="14">
    <source>
        <dbReference type="PROSITE" id="PS50113"/>
    </source>
</evidence>
<dbReference type="SUPFAM" id="SSF52172">
    <property type="entry name" value="CheY-like"/>
    <property type="match status" value="2"/>
</dbReference>
<dbReference type="RefSeq" id="WP_006619704.1">
    <property type="nucleotide sequence ID" value="NZ_BIMW01000103.1"/>
</dbReference>
<feature type="domain" description="PAC" evidence="14">
    <location>
        <begin position="398"/>
        <end position="452"/>
    </location>
</feature>
<protein>
    <recommendedName>
        <fullName evidence="2">histidine kinase</fullName>
        <ecNumber evidence="2">2.7.13.3</ecNumber>
    </recommendedName>
</protein>
<feature type="domain" description="PAC" evidence="14">
    <location>
        <begin position="272"/>
        <end position="324"/>
    </location>
</feature>
<dbReference type="GO" id="GO:0016301">
    <property type="term" value="F:kinase activity"/>
    <property type="evidence" value="ECO:0007669"/>
    <property type="project" value="UniProtKB-KW"/>
</dbReference>
<dbReference type="InterPro" id="IPR035965">
    <property type="entry name" value="PAS-like_dom_sf"/>
</dbReference>
<dbReference type="PROSITE" id="PS50112">
    <property type="entry name" value="PAS"/>
    <property type="match status" value="1"/>
</dbReference>
<comment type="catalytic activity">
    <reaction evidence="1">
        <text>ATP + protein L-histidine = ADP + protein N-phospho-L-histidine.</text>
        <dbReference type="EC" id="2.7.13.3"/>
    </reaction>
</comment>
<evidence type="ECO:0000256" key="8">
    <source>
        <dbReference type="SAM" id="Coils"/>
    </source>
</evidence>
<dbReference type="EMBL" id="BIMW01000103">
    <property type="protein sequence ID" value="GCE94674.1"/>
    <property type="molecule type" value="Genomic_DNA"/>
</dbReference>
<evidence type="ECO:0000256" key="7">
    <source>
        <dbReference type="PROSITE-ProRule" id="PRU00169"/>
    </source>
</evidence>
<dbReference type="CDD" id="cd16922">
    <property type="entry name" value="HATPase_EvgS-ArcB-TorS-like"/>
    <property type="match status" value="1"/>
</dbReference>
<dbReference type="SMART" id="SM00448">
    <property type="entry name" value="REC"/>
    <property type="match status" value="2"/>
</dbReference>
<dbReference type="InterPro" id="IPR005467">
    <property type="entry name" value="His_kinase_dom"/>
</dbReference>
<evidence type="ECO:0000259" key="11">
    <source>
        <dbReference type="PROSITE" id="PS50109"/>
    </source>
</evidence>
<keyword evidence="8" id="KW-0175">Coiled coil</keyword>
<dbReference type="Gene3D" id="1.10.287.130">
    <property type="match status" value="1"/>
</dbReference>
<dbReference type="SUPFAM" id="SSF47226">
    <property type="entry name" value="Histidine-containing phosphotransfer domain, HPT domain"/>
    <property type="match status" value="1"/>
</dbReference>
<dbReference type="InterPro" id="IPR008207">
    <property type="entry name" value="Sig_transdc_His_kin_Hpt_dom"/>
</dbReference>
<dbReference type="SMART" id="SM00388">
    <property type="entry name" value="HisKA"/>
    <property type="match status" value="1"/>
</dbReference>
<dbReference type="Gene3D" id="3.30.565.10">
    <property type="entry name" value="Histidine kinase-like ATPase, C-terminal domain"/>
    <property type="match status" value="1"/>
</dbReference>
<keyword evidence="4 16" id="KW-0808">Transferase</keyword>
<dbReference type="PRINTS" id="PR00344">
    <property type="entry name" value="BCTRLSENSOR"/>
</dbReference>
<evidence type="ECO:0000313" key="17">
    <source>
        <dbReference type="Proteomes" id="UP000326169"/>
    </source>
</evidence>
<dbReference type="SUPFAM" id="SSF47384">
    <property type="entry name" value="Homodimeric domain of signal transducing histidine kinase"/>
    <property type="match status" value="1"/>
</dbReference>
<dbReference type="Gene3D" id="3.30.450.20">
    <property type="entry name" value="PAS domain"/>
    <property type="match status" value="3"/>
</dbReference>
<reference evidence="16 17" key="1">
    <citation type="journal article" date="2019" name="J Genomics">
        <title>The Draft Genome of a Hydrogen-producing Cyanobacterium, Arthrospira platensis NIES-46.</title>
        <authorList>
            <person name="Suzuki S."/>
            <person name="Yamaguchi H."/>
            <person name="Kawachi M."/>
        </authorList>
    </citation>
    <scope>NUCLEOTIDE SEQUENCE [LARGE SCALE GENOMIC DNA]</scope>
    <source>
        <strain evidence="16 17">NIES-46</strain>
    </source>
</reference>
<dbReference type="PROSITE" id="PS50110">
    <property type="entry name" value="RESPONSE_REGULATORY"/>
    <property type="match status" value="2"/>
</dbReference>
<dbReference type="InterPro" id="IPR036890">
    <property type="entry name" value="HATPase_C_sf"/>
</dbReference>
<evidence type="ECO:0000256" key="4">
    <source>
        <dbReference type="ARBA" id="ARBA00022777"/>
    </source>
</evidence>
<dbReference type="InterPro" id="IPR000700">
    <property type="entry name" value="PAS-assoc_C"/>
</dbReference>
<keyword evidence="10" id="KW-0812">Transmembrane</keyword>
<dbReference type="CDD" id="cd00130">
    <property type="entry name" value="PAS"/>
    <property type="match status" value="2"/>
</dbReference>
<dbReference type="Pfam" id="PF00512">
    <property type="entry name" value="HisKA"/>
    <property type="match status" value="1"/>
</dbReference>
<dbReference type="CDD" id="cd00082">
    <property type="entry name" value="HisKA"/>
    <property type="match status" value="1"/>
</dbReference>
<dbReference type="Pfam" id="PF13426">
    <property type="entry name" value="PAS_9"/>
    <property type="match status" value="1"/>
</dbReference>
<sequence length="1242" mass="139042">MIFTVIAMARQLLAPDLALIASLGFIEPMVLPQRVSFLLAIADYILALLLLYIIVIWRDLPLRRLIFLFAVFVFCTGSFIILQGETWLNPTPNLIFIVGAIAFIISLSIIQGLLKLIPGLGLGESTPQLQNSNGLLLNPNSWPETTRYPRQHTQAPVKNSQSDLLLTIQDQTAELQETIKQLKLQIQQQQVIATNATQEKHLLQAILDNCPALICAKDSQNRYIMVNRQCEIFLNRPAQEILGKTNYDLFPTTIAQKLQESDQKVFDSGRVQQTHQNIVNYHGKIRQFISVNFPIFNQNRHILAVCNIGSDITEGKRQEQRLRLLESAVSHTTDAIAIAQCNPEKTTDSQIVYINKAFTNLTGYQPEDIIGKNPNILQGTDTDEQQLKRVEVALSQGQSIQVELINYRQNRSKYWADLSISPVTDDTGKVSHFVFVQRDITSRKLKTSTLQREREQLQQIITNAPVAVAILDCSMRYIAYSDRWLQEYHLPPESLVGRSHYEIFPHISETCTEVYRRAIAGEVISCSEDNMIYPDGSHGYFRWAIHPWYTLNQEIGGVVIATYPIDELVKAREAALENSRLKSQFLANMSHEIRTPMNGVLGMTGLLLKTELDTKQKDFVQAIRTSANHLLAIINDILDFSKLEAQEIELEDLDFDLEECLENIIDLLAAQAENKGIELAAIVDRNVPRYLRGDPGRLRQVLLNLMSNGIKFTPAGEVTLRVSRPPNYDINAPLILRYEVQDTGIGIPPESHGRLFEAFSQVDASTTRKFGGTGLGLVICKQLVDVMGGEIGLESVVGQGSNFWFTLPFSISKTASFPNLPETLTKLKILVVDANASVRQSVRYLIQSWGMELEEASGPEMALSKLRDAANNNQPFKLAIFDQNLLIDGDKNLAAVIQNEPMLSDTKLVLMTSMRRLSSVEDLLDDGWANSYLIKPVRASRLFDALLTAMANEITGNLAEFRSRSDGFGDNSTTLSPTGLDLKVLLAEDHPINQQVLLNQLSLLGIEADLAENGEQVLELLSDRHYDLVFMDCQMPKLDGYATTKELRKREGTDRHTTVIALTAHAMPSDRQKCLSAGMDDYISKPITQEELAFKLQTWAARRQQIPSPNAPETSPTPKTISTHTKQDKPRLLLDLDRLQTISRGKVEFQKKLLAVFMENARQDIVKLRQAITASDFQAMAMVAHRIKGSSGNVGVPVLTTIAADIEEKARSQSIAGSMSLIDSLAENLNRVDSLIKQKFYS</sequence>
<feature type="transmembrane region" description="Helical" evidence="10">
    <location>
        <begin position="64"/>
        <end position="82"/>
    </location>
</feature>
<keyword evidence="4 16" id="KW-0418">Kinase</keyword>
<evidence type="ECO:0000259" key="12">
    <source>
        <dbReference type="PROSITE" id="PS50110"/>
    </source>
</evidence>
<dbReference type="InterPro" id="IPR036641">
    <property type="entry name" value="HPT_dom_sf"/>
</dbReference>
<dbReference type="PANTHER" id="PTHR45339">
    <property type="entry name" value="HYBRID SIGNAL TRANSDUCTION HISTIDINE KINASE J"/>
    <property type="match status" value="1"/>
</dbReference>
<dbReference type="Pfam" id="PF02518">
    <property type="entry name" value="HATPase_c"/>
    <property type="match status" value="1"/>
</dbReference>
<dbReference type="SMART" id="SM00086">
    <property type="entry name" value="PAC"/>
    <property type="match status" value="1"/>
</dbReference>
<dbReference type="InterPro" id="IPR001789">
    <property type="entry name" value="Sig_transdc_resp-reg_receiver"/>
</dbReference>
<name>A0A5M3T5B4_LIMPL</name>
<feature type="region of interest" description="Disordered" evidence="9">
    <location>
        <begin position="1105"/>
        <end position="1127"/>
    </location>
</feature>
<keyword evidence="10" id="KW-1133">Transmembrane helix</keyword>
<keyword evidence="17" id="KW-1185">Reference proteome</keyword>
<evidence type="ECO:0000256" key="9">
    <source>
        <dbReference type="SAM" id="MobiDB-lite"/>
    </source>
</evidence>
<dbReference type="InterPro" id="IPR011006">
    <property type="entry name" value="CheY-like_superfamily"/>
</dbReference>
<dbReference type="CDD" id="cd00088">
    <property type="entry name" value="HPT"/>
    <property type="match status" value="1"/>
</dbReference>
<dbReference type="PROSITE" id="PS50894">
    <property type="entry name" value="HPT"/>
    <property type="match status" value="1"/>
</dbReference>
<dbReference type="SMART" id="SM00073">
    <property type="entry name" value="HPT"/>
    <property type="match status" value="1"/>
</dbReference>
<feature type="domain" description="Response regulatory" evidence="12">
    <location>
        <begin position="828"/>
        <end position="950"/>
    </location>
</feature>
<feature type="domain" description="PAS" evidence="13">
    <location>
        <begin position="348"/>
        <end position="397"/>
    </location>
</feature>
<dbReference type="InterPro" id="IPR036097">
    <property type="entry name" value="HisK_dim/P_sf"/>
</dbReference>